<evidence type="ECO:0000313" key="3">
    <source>
        <dbReference type="Proteomes" id="UP000233387"/>
    </source>
</evidence>
<dbReference type="PANTHER" id="PTHR39419">
    <property type="entry name" value="SLL0814 PROTEIN"/>
    <property type="match status" value="1"/>
</dbReference>
<evidence type="ECO:0000256" key="1">
    <source>
        <dbReference type="SAM" id="Phobius"/>
    </source>
</evidence>
<feature type="transmembrane region" description="Helical" evidence="1">
    <location>
        <begin position="17"/>
        <end position="36"/>
    </location>
</feature>
<dbReference type="InterPro" id="IPR007354">
    <property type="entry name" value="CruF-like"/>
</dbReference>
<dbReference type="EMBL" id="NKXO01000012">
    <property type="protein sequence ID" value="PKQ69985.1"/>
    <property type="molecule type" value="Genomic_DNA"/>
</dbReference>
<keyword evidence="1" id="KW-0812">Transmembrane</keyword>
<comment type="caution">
    <text evidence="2">The sequence shown here is derived from an EMBL/GenBank/DDBJ whole genome shotgun (WGS) entry which is preliminary data.</text>
</comment>
<dbReference type="AlphaFoldDB" id="A0A2N3II36"/>
<reference evidence="2 3" key="1">
    <citation type="submission" date="2017-06" db="EMBL/GenBank/DDBJ databases">
        <title>Raineya orbicola gen. nov., sp. nov. a slightly thermophilic bacterium of the phylum Bacteroidetes and the description of Raineyaceae fam. nov.</title>
        <authorList>
            <person name="Albuquerque L."/>
            <person name="Polonia A.R.M."/>
            <person name="Barroso C."/>
            <person name="Froufe H.J.C."/>
            <person name="Lage O."/>
            <person name="Lobo-Da-Cunha A."/>
            <person name="Egas C."/>
            <person name="Da Costa M.S."/>
        </authorList>
    </citation>
    <scope>NUCLEOTIDE SEQUENCE [LARGE SCALE GENOMIC DNA]</scope>
    <source>
        <strain evidence="2 3">SPSPC-11</strain>
    </source>
</reference>
<keyword evidence="3" id="KW-1185">Reference proteome</keyword>
<dbReference type="PANTHER" id="PTHR39419:SF1">
    <property type="entry name" value="SLL0814 PROTEIN"/>
    <property type="match status" value="1"/>
</dbReference>
<proteinExistence type="predicted"/>
<dbReference type="Pfam" id="PF04240">
    <property type="entry name" value="Caroten_synth"/>
    <property type="match status" value="1"/>
</dbReference>
<feature type="transmembrane region" description="Helical" evidence="1">
    <location>
        <begin position="48"/>
        <end position="74"/>
    </location>
</feature>
<feature type="transmembrane region" description="Helical" evidence="1">
    <location>
        <begin position="112"/>
        <end position="131"/>
    </location>
</feature>
<feature type="transmembrane region" description="Helical" evidence="1">
    <location>
        <begin position="151"/>
        <end position="168"/>
    </location>
</feature>
<evidence type="ECO:0008006" key="4">
    <source>
        <dbReference type="Google" id="ProtNLM"/>
    </source>
</evidence>
<sequence length="194" mass="21820">MHLAGIVGLSWELTRNVFLSLVPFNLLANLALVLHFHQNWTKKFIITCLFVMLAGFGIEVVGVQTQIIFGNYWYETTLGYKIWGVPLLIAVNWLIVIYTSQAVVSLFKISPMLHILLATLLTVGLDVLIEPVAIRFDFWDWAGGIVPLQNYAGWAGTALILHTIFTLSKSFQTNSVAIALYFCEILFFIALQIL</sequence>
<feature type="transmembrane region" description="Helical" evidence="1">
    <location>
        <begin position="80"/>
        <end position="100"/>
    </location>
</feature>
<organism evidence="2 3">
    <name type="scientific">Raineya orbicola</name>
    <dbReference type="NCBI Taxonomy" id="2016530"/>
    <lineage>
        <taxon>Bacteria</taxon>
        <taxon>Pseudomonadati</taxon>
        <taxon>Bacteroidota</taxon>
        <taxon>Cytophagia</taxon>
        <taxon>Cytophagales</taxon>
        <taxon>Raineyaceae</taxon>
        <taxon>Raineya</taxon>
    </lineage>
</organism>
<keyword evidence="1" id="KW-0472">Membrane</keyword>
<accession>A0A2N3II36</accession>
<dbReference type="Proteomes" id="UP000233387">
    <property type="component" value="Unassembled WGS sequence"/>
</dbReference>
<protein>
    <recommendedName>
        <fullName evidence="4">Carotenoid biosynthesis protein</fullName>
    </recommendedName>
</protein>
<name>A0A2N3II36_9BACT</name>
<keyword evidence="1" id="KW-1133">Transmembrane helix</keyword>
<feature type="transmembrane region" description="Helical" evidence="1">
    <location>
        <begin position="175"/>
        <end position="193"/>
    </location>
</feature>
<evidence type="ECO:0000313" key="2">
    <source>
        <dbReference type="EMBL" id="PKQ69985.1"/>
    </source>
</evidence>
<gene>
    <name evidence="2" type="ORF">Rain11_0922</name>
</gene>